<dbReference type="Pfam" id="PF13202">
    <property type="entry name" value="EF-hand_5"/>
    <property type="match status" value="1"/>
</dbReference>
<evidence type="ECO:0000259" key="3">
    <source>
        <dbReference type="Pfam" id="PF13202"/>
    </source>
</evidence>
<proteinExistence type="predicted"/>
<sequence length="99" mass="11023">MKMGMNRLAGVFLVSVLLCAQLARSARMNPKLLSYMVQGKRAGTDISFNEIDRERQGTVSISEVKELLENLVEADANGDGAVTLKEWNTLQDWYQGDQS</sequence>
<evidence type="ECO:0000256" key="2">
    <source>
        <dbReference type="SAM" id="SignalP"/>
    </source>
</evidence>
<keyword evidence="2" id="KW-0732">Signal</keyword>
<dbReference type="SUPFAM" id="SSF47473">
    <property type="entry name" value="EF-hand"/>
    <property type="match status" value="1"/>
</dbReference>
<dbReference type="PROSITE" id="PS00018">
    <property type="entry name" value="EF_HAND_1"/>
    <property type="match status" value="1"/>
</dbReference>
<evidence type="ECO:0000313" key="5">
    <source>
        <dbReference type="RefSeq" id="XP_002731818.1"/>
    </source>
</evidence>
<keyword evidence="4" id="KW-1185">Reference proteome</keyword>
<organism evidence="4 5">
    <name type="scientific">Saccoglossus kowalevskii</name>
    <name type="common">Acorn worm</name>
    <dbReference type="NCBI Taxonomy" id="10224"/>
    <lineage>
        <taxon>Eukaryota</taxon>
        <taxon>Metazoa</taxon>
        <taxon>Hemichordata</taxon>
        <taxon>Enteropneusta</taxon>
        <taxon>Harrimaniidae</taxon>
        <taxon>Saccoglossus</taxon>
    </lineage>
</organism>
<dbReference type="InterPro" id="IPR002048">
    <property type="entry name" value="EF_hand_dom"/>
</dbReference>
<name>A0ABM0GKE7_SACKO</name>
<feature type="domain" description="EF-hand" evidence="3">
    <location>
        <begin position="73"/>
        <end position="90"/>
    </location>
</feature>
<feature type="signal peptide" evidence="2">
    <location>
        <begin position="1"/>
        <end position="25"/>
    </location>
</feature>
<dbReference type="InterPro" id="IPR018247">
    <property type="entry name" value="EF_Hand_1_Ca_BS"/>
</dbReference>
<dbReference type="Proteomes" id="UP000694865">
    <property type="component" value="Unplaced"/>
</dbReference>
<accession>A0ABM0GKE7</accession>
<evidence type="ECO:0000256" key="1">
    <source>
        <dbReference type="ARBA" id="ARBA00022837"/>
    </source>
</evidence>
<evidence type="ECO:0000313" key="4">
    <source>
        <dbReference type="Proteomes" id="UP000694865"/>
    </source>
</evidence>
<gene>
    <name evidence="5" type="primary">LOC100366289</name>
</gene>
<keyword evidence="1" id="KW-0106">Calcium</keyword>
<dbReference type="Gene3D" id="1.10.238.10">
    <property type="entry name" value="EF-hand"/>
    <property type="match status" value="1"/>
</dbReference>
<reference evidence="5" key="1">
    <citation type="submission" date="2025-08" db="UniProtKB">
        <authorList>
            <consortium name="RefSeq"/>
        </authorList>
    </citation>
    <scope>IDENTIFICATION</scope>
    <source>
        <tissue evidence="5">Testes</tissue>
    </source>
</reference>
<dbReference type="RefSeq" id="XP_002731818.1">
    <property type="nucleotide sequence ID" value="XM_002731772.2"/>
</dbReference>
<protein>
    <submittedName>
        <fullName evidence="5">Uncharacterized protein LOC100366289</fullName>
    </submittedName>
</protein>
<feature type="chain" id="PRO_5046096863" evidence="2">
    <location>
        <begin position="26"/>
        <end position="99"/>
    </location>
</feature>
<dbReference type="GeneID" id="100366289"/>
<dbReference type="InterPro" id="IPR011992">
    <property type="entry name" value="EF-hand-dom_pair"/>
</dbReference>